<organism evidence="2 3">
    <name type="scientific">Rhamnusium bicolor</name>
    <dbReference type="NCBI Taxonomy" id="1586634"/>
    <lineage>
        <taxon>Eukaryota</taxon>
        <taxon>Metazoa</taxon>
        <taxon>Ecdysozoa</taxon>
        <taxon>Arthropoda</taxon>
        <taxon>Hexapoda</taxon>
        <taxon>Insecta</taxon>
        <taxon>Pterygota</taxon>
        <taxon>Neoptera</taxon>
        <taxon>Endopterygota</taxon>
        <taxon>Coleoptera</taxon>
        <taxon>Polyphaga</taxon>
        <taxon>Cucujiformia</taxon>
        <taxon>Chrysomeloidea</taxon>
        <taxon>Cerambycidae</taxon>
        <taxon>Lepturinae</taxon>
        <taxon>Rhagiini</taxon>
        <taxon>Rhamnusium</taxon>
    </lineage>
</organism>
<comment type="caution">
    <text evidence="2">The sequence shown here is derived from an EMBL/GenBank/DDBJ whole genome shotgun (WGS) entry which is preliminary data.</text>
</comment>
<dbReference type="InterPro" id="IPR027973">
    <property type="entry name" value="FSAF1-like"/>
</dbReference>
<gene>
    <name evidence="2" type="ORF">NQ314_014792</name>
</gene>
<proteinExistence type="predicted"/>
<evidence type="ECO:0000313" key="2">
    <source>
        <dbReference type="EMBL" id="KAJ8932299.1"/>
    </source>
</evidence>
<dbReference type="Proteomes" id="UP001162156">
    <property type="component" value="Unassembled WGS sequence"/>
</dbReference>
<evidence type="ECO:0000256" key="1">
    <source>
        <dbReference type="SAM" id="MobiDB-lite"/>
    </source>
</evidence>
<feature type="region of interest" description="Disordered" evidence="1">
    <location>
        <begin position="43"/>
        <end position="74"/>
    </location>
</feature>
<dbReference type="InterPro" id="IPR052852">
    <property type="entry name" value="SSU_Processome_Comp"/>
</dbReference>
<dbReference type="Pfam" id="PF15375">
    <property type="entry name" value="FSAF1"/>
    <property type="match status" value="1"/>
</dbReference>
<protein>
    <submittedName>
        <fullName evidence="2">Uncharacterized protein</fullName>
    </submittedName>
</protein>
<keyword evidence="3" id="KW-1185">Reference proteome</keyword>
<reference evidence="2" key="1">
    <citation type="journal article" date="2023" name="Insect Mol. Biol.">
        <title>Genome sequencing provides insights into the evolution of gene families encoding plant cell wall-degrading enzymes in longhorned beetles.</title>
        <authorList>
            <person name="Shin N.R."/>
            <person name="Okamura Y."/>
            <person name="Kirsch R."/>
            <person name="Pauchet Y."/>
        </authorList>
    </citation>
    <scope>NUCLEOTIDE SEQUENCE</scope>
    <source>
        <strain evidence="2">RBIC_L_NR</strain>
    </source>
</reference>
<dbReference type="AlphaFoldDB" id="A0AAV8X0J5"/>
<dbReference type="EMBL" id="JANEYF010004067">
    <property type="protein sequence ID" value="KAJ8932299.1"/>
    <property type="molecule type" value="Genomic_DNA"/>
</dbReference>
<accession>A0AAV8X0J5</accession>
<evidence type="ECO:0000313" key="3">
    <source>
        <dbReference type="Proteomes" id="UP001162156"/>
    </source>
</evidence>
<sequence>MSGFDPQTKEQAKVQLAIKLGAKPPKNKYKNYKLLQAEKKKAKEEDSSRLHFQQLGKNKIGKSNAKGKSFDRKRRKEKGGILDIYGKVKAAVK</sequence>
<dbReference type="PANTHER" id="PTHR28366">
    <property type="entry name" value="CHROMOSOME 1 OPEN READING FRAME 131"/>
    <property type="match status" value="1"/>
</dbReference>
<name>A0AAV8X0J5_9CUCU</name>
<dbReference type="PANTHER" id="PTHR28366:SF1">
    <property type="entry name" value="CHROMOSOME 1 OPEN READING FRAME 131"/>
    <property type="match status" value="1"/>
</dbReference>